<keyword evidence="10" id="KW-0406">Ion transport</keyword>
<evidence type="ECO:0000256" key="11">
    <source>
        <dbReference type="ARBA" id="ARBA00023136"/>
    </source>
</evidence>
<accession>A0A8H7KH92</accession>
<feature type="region of interest" description="Disordered" evidence="16">
    <location>
        <begin position="355"/>
        <end position="377"/>
    </location>
</feature>
<feature type="transmembrane region" description="Helical" evidence="17">
    <location>
        <begin position="1682"/>
        <end position="1704"/>
    </location>
</feature>
<dbReference type="FunFam" id="1.10.287.70:FF:000093">
    <property type="entry name" value="Calcium channel subunit Cch1"/>
    <property type="match status" value="1"/>
</dbReference>
<evidence type="ECO:0000256" key="7">
    <source>
        <dbReference type="ARBA" id="ARBA00022837"/>
    </source>
</evidence>
<feature type="compositionally biased region" description="Polar residues" evidence="16">
    <location>
        <begin position="357"/>
        <end position="375"/>
    </location>
</feature>
<feature type="transmembrane region" description="Helical" evidence="17">
    <location>
        <begin position="1582"/>
        <end position="1601"/>
    </location>
</feature>
<keyword evidence="12" id="KW-0325">Glycoprotein</keyword>
<feature type="transmembrane region" description="Helical" evidence="17">
    <location>
        <begin position="444"/>
        <end position="463"/>
    </location>
</feature>
<dbReference type="Pfam" id="PF00520">
    <property type="entry name" value="Ion_trans"/>
    <property type="match status" value="4"/>
</dbReference>
<evidence type="ECO:0000256" key="6">
    <source>
        <dbReference type="ARBA" id="ARBA00022692"/>
    </source>
</evidence>
<feature type="transmembrane region" description="Helical" evidence="17">
    <location>
        <begin position="604"/>
        <end position="621"/>
    </location>
</feature>
<feature type="domain" description="Ion transport" evidence="18">
    <location>
        <begin position="715"/>
        <end position="943"/>
    </location>
</feature>
<feature type="transmembrane region" description="Helical" evidence="17">
    <location>
        <begin position="1439"/>
        <end position="1462"/>
    </location>
</feature>
<feature type="region of interest" description="Disordered" evidence="16">
    <location>
        <begin position="172"/>
        <end position="192"/>
    </location>
</feature>
<sequence>MNPSDIHLHKPGSSTSAIDLIDPGLSAPDSPSLDTSDSRVSLSRRRSWSHRPLEAGQDPLRLDLAQNISTTTRSAPVKYRNEDPFGDSPTEDRALRHYPYTADVVGYTRPTSEASQAGVSTVSLIPSGENGDITSISPSPLKKTGSVFRNASQKLKRISSRVANLAGNGLENQVRLGDGEGDELREPENKDQEEDLSKMLLLRGRTLGFLGSDSRLRLTLYKMLVNPWTEPIILILIVINAVILTIQAFPSLTLPSSDPSLPPHISGYFHTWEDWALFAIFCFFTIEAFARICVMGFLFDPEIKMSSMFSAPSSVATPSGQTSLSRGQSITQRFRRAQDTLLRPFALYPRSHIPIQDPQTQHSQTRSRPRTQATSDHPLAEKILNAVQSAHDAIRNAPEKTFLSHAMRSDNDDSIALPFRLSVQHIHDKVKRGLPYLRQSWNRIDFVAIVSFWIMFALATTGVERGRYHIGLFRAMSVIRTARLLTITSGTTTIMHSLKTARPLLTSVAYFVIFAILLFSIIGVQSFKGSLRRTCVLSSTLGEGNITLNQQFCGGYIDPNTLQPIGFIQANGENASATKGYICPLGQVCQESTNPQDDIESFDAVWYAALQVVITATANGWTPLMYAMIDSEFFASCFFFIICVVVLNFWLINLFVAVITNTFAAIRSETKKSAFGAAPLVPVNQDDQDEAWDGSPRAIYRNRNWAKIIYDHTRWCWVLLALASLVLQATREVHLSPTHLDVMFYGELGITIAFDVEIIIRILATLPTWRDFWIKGRNVLDLGLAIGCSVIQIPAIRNSDVYEWFTILQLARFYRVILEIPRMKPLLLAVFGNLYGLANMSLFLILINYISALVAVQLLRGDFKKDDTTNFGELFNAFLAIWQVFSSEDWTSVLYGATSAELHLGQALVVIVFMASWMLFSNFIVLQMFIAVINENFQVAEEAKKSEQASKFWATRNAREGKPTWMRVLNPYRWFKANPVTVRVDELPSGLVLPMQKNLVVGYGNNANVSGAASASTVNVAGLSGTERLLDGEGSEKTARPKRKITSRKFKPGHFSTKSLSALEKLFAGETMHTNDIPLATLRHARQPQAEPQIGTHVQEEVERYLELLTLVHSEQNAVVDDLEDEIKERRALKADFIQDHPTYDKVIWVISQKNWIRRLCQRVVRPARGERIFGTPHSPIAHPIFQLLILLTVIGGIIVEGISTPLYRRDYYAEHGFIRGSWFDIAEATFGFILFLEFVIKVVADGFVWTPNAYLRSIWNILDFLIMVGVIVNVTTGLIFVGGLTRLTRSLKALRALRLITLIDRMRNTFQSLIISGAIRILDAAVLAILYMIPYAVWGLNIFAGRMRSCNDDGVNNMAECIGEFENTVVGNSFGYMVPRVWNNPSPSTSFSFDSFKASFLILFEIVSLEGWTDVMFTATSITGKDQQPQKNASQANAIFFLIYNLLGGVVILTLFVSIIIGNFSSKTGSALLTQPQREWIDLQKLFKRQKPSKRPPHRPINKFRAWCYDRAVHKRGLWSKGMTLLFVLHIIALMTQTFPSNKVVEFLRNDFFLVLMLIYLIDIAVRWHGLGWKSFRANGWNLFDIVVAFGSFVTTLIVRSGSTSFLVQQLQKLFLVSIAFKLVQRANSLNMLFKTAVSSLPVILSLLGLWLILFLFFGILNVEVFGLTKWGNGESRNQNYSSLGSAIVMLAFMSAGEGWNGYMHDFDLTYPRCTNSPGRESESDCGSTAWAFALFIAWNLLSMYIFVNMFTGVVVESFSYVFQASGRGAKSISREQMRAFKKLWAEYANPKGYLEQRHFGAFFYRLSGAFEVKIYPTELSISNIKAGCTRPPVTNDHSCGYQTLDLANLAKTLDKMDQVAIRKRKATFNRLYHEAIISHRPGIGITFTDTLLLLAHHKLIVDADALVFEDLVVRAEVNKVVNDLVNLDRVRSLLMTISQRRWFLATLEQKKASNRIDRATRAIPSIFVEALPESPFDSTKDIASVGIMTPPLSSPIPGDFRFNTADVSFSPDGSRLQRSSRRNSDFSMFAMDIPFRSPRASISVDDPQDIVMSMQNSRWGDLMRTAAEEETDRR</sequence>
<keyword evidence="7" id="KW-0106">Calcium</keyword>
<dbReference type="PANTHER" id="PTHR45628">
    <property type="entry name" value="VOLTAGE-DEPENDENT CALCIUM CHANNEL TYPE A SUBUNIT ALPHA-1"/>
    <property type="match status" value="1"/>
</dbReference>
<keyword evidence="2" id="KW-0813">Transport</keyword>
<evidence type="ECO:0000313" key="19">
    <source>
        <dbReference type="EMBL" id="KAF7775893.1"/>
    </source>
</evidence>
<feature type="transmembrane region" description="Helical" evidence="17">
    <location>
        <begin position="275"/>
        <end position="299"/>
    </location>
</feature>
<reference evidence="19 20" key="1">
    <citation type="journal article" name="Sci. Rep.">
        <title>Telomere-to-telomere assembled and centromere annotated genomes of the two main subspecies of the button mushroom Agaricus bisporus reveal especially polymorphic chromosome ends.</title>
        <authorList>
            <person name="Sonnenberg A.S.M."/>
            <person name="Sedaghat-Telgerd N."/>
            <person name="Lavrijssen B."/>
            <person name="Ohm R.A."/>
            <person name="Hendrickx P.M."/>
            <person name="Scholtmeijer K."/>
            <person name="Baars J.J.P."/>
            <person name="van Peer A."/>
        </authorList>
    </citation>
    <scope>NUCLEOTIDE SEQUENCE [LARGE SCALE GENOMIC DNA]</scope>
    <source>
        <strain evidence="19 20">H119_p4</strain>
    </source>
</reference>
<feature type="transmembrane region" description="Helical" evidence="17">
    <location>
        <begin position="778"/>
        <end position="795"/>
    </location>
</feature>
<evidence type="ECO:0000256" key="16">
    <source>
        <dbReference type="SAM" id="MobiDB-lite"/>
    </source>
</evidence>
<evidence type="ECO:0000256" key="8">
    <source>
        <dbReference type="ARBA" id="ARBA00022882"/>
    </source>
</evidence>
<keyword evidence="9 17" id="KW-1133">Transmembrane helix</keyword>
<feature type="transmembrane region" description="Helical" evidence="17">
    <location>
        <begin position="1265"/>
        <end position="1289"/>
    </location>
</feature>
<keyword evidence="4" id="KW-0109">Calcium transport</keyword>
<dbReference type="GO" id="GO:0005891">
    <property type="term" value="C:voltage-gated calcium channel complex"/>
    <property type="evidence" value="ECO:0007669"/>
    <property type="project" value="TreeGrafter"/>
</dbReference>
<dbReference type="SUPFAM" id="SSF81324">
    <property type="entry name" value="Voltage-gated potassium channels"/>
    <property type="match status" value="4"/>
</dbReference>
<comment type="caution">
    <text evidence="19">The sequence shown here is derived from an EMBL/GenBank/DDBJ whole genome shotgun (WGS) entry which is preliminary data.</text>
</comment>
<feature type="transmembrane region" description="Helical" evidence="17">
    <location>
        <begin position="1223"/>
        <end position="1245"/>
    </location>
</feature>
<feature type="transmembrane region" description="Helical" evidence="17">
    <location>
        <begin position="633"/>
        <end position="666"/>
    </location>
</feature>
<dbReference type="Gene3D" id="1.20.120.350">
    <property type="entry name" value="Voltage-gated potassium channels. Chain C"/>
    <property type="match status" value="5"/>
</dbReference>
<evidence type="ECO:0000256" key="3">
    <source>
        <dbReference type="ARBA" id="ARBA00022475"/>
    </source>
</evidence>
<feature type="transmembrane region" description="Helical" evidence="17">
    <location>
        <begin position="1524"/>
        <end position="1541"/>
    </location>
</feature>
<comment type="similarity">
    <text evidence="14">Belongs to the calcium channel alpha-1 subunit (TC 1.A.1.11) family.</text>
</comment>
<dbReference type="PANTHER" id="PTHR45628:SF7">
    <property type="entry name" value="VOLTAGE-DEPENDENT CALCIUM CHANNEL TYPE A SUBUNIT ALPHA-1"/>
    <property type="match status" value="1"/>
</dbReference>
<feature type="transmembrane region" description="Helical" evidence="17">
    <location>
        <begin position="907"/>
        <end position="930"/>
    </location>
</feature>
<feature type="transmembrane region" description="Helical" evidence="17">
    <location>
        <begin position="1637"/>
        <end position="1662"/>
    </location>
</feature>
<proteinExistence type="inferred from homology"/>
<keyword evidence="5" id="KW-0107">Calcium channel</keyword>
<keyword evidence="11 17" id="KW-0472">Membrane</keyword>
<dbReference type="InterPro" id="IPR050599">
    <property type="entry name" value="VDCC_alpha-1_subunit"/>
</dbReference>
<gene>
    <name evidence="19" type="ORF">Agabi119p4_4286</name>
</gene>
<feature type="transmembrane region" description="Helical" evidence="17">
    <location>
        <begin position="1553"/>
        <end position="1570"/>
    </location>
</feature>
<dbReference type="Proteomes" id="UP000629468">
    <property type="component" value="Unassembled WGS sequence"/>
</dbReference>
<feature type="transmembrane region" description="Helical" evidence="17">
    <location>
        <begin position="1185"/>
        <end position="1203"/>
    </location>
</feature>
<feature type="transmembrane region" description="Helical" evidence="17">
    <location>
        <begin position="1310"/>
        <end position="1334"/>
    </location>
</feature>
<evidence type="ECO:0000256" key="2">
    <source>
        <dbReference type="ARBA" id="ARBA00022448"/>
    </source>
</evidence>
<feature type="compositionally biased region" description="Low complexity" evidence="16">
    <location>
        <begin position="32"/>
        <end position="41"/>
    </location>
</feature>
<keyword evidence="6 17" id="KW-0812">Transmembrane</keyword>
<keyword evidence="3" id="KW-1003">Cell membrane</keyword>
<evidence type="ECO:0000256" key="5">
    <source>
        <dbReference type="ARBA" id="ARBA00022673"/>
    </source>
</evidence>
<dbReference type="Gene3D" id="1.10.287.70">
    <property type="match status" value="4"/>
</dbReference>
<dbReference type="InterPro" id="IPR005821">
    <property type="entry name" value="Ion_trans_dom"/>
</dbReference>
<evidence type="ECO:0000256" key="13">
    <source>
        <dbReference type="ARBA" id="ARBA00023303"/>
    </source>
</evidence>
<evidence type="ECO:0000313" key="20">
    <source>
        <dbReference type="Proteomes" id="UP000629468"/>
    </source>
</evidence>
<feature type="domain" description="Ion transport" evidence="18">
    <location>
        <begin position="435"/>
        <end position="670"/>
    </location>
</feature>
<evidence type="ECO:0000256" key="12">
    <source>
        <dbReference type="ARBA" id="ARBA00023180"/>
    </source>
</evidence>
<name>A0A8H7KH92_AGABI</name>
<protein>
    <recommendedName>
        <fullName evidence="15">Calcium-channel protein CCH1</fullName>
    </recommendedName>
</protein>
<evidence type="ECO:0000259" key="18">
    <source>
        <dbReference type="Pfam" id="PF00520"/>
    </source>
</evidence>
<feature type="domain" description="Ion transport" evidence="18">
    <location>
        <begin position="1183"/>
        <end position="1469"/>
    </location>
</feature>
<evidence type="ECO:0000256" key="10">
    <source>
        <dbReference type="ARBA" id="ARBA00023065"/>
    </source>
</evidence>
<evidence type="ECO:0000256" key="14">
    <source>
        <dbReference type="ARBA" id="ARBA00061395"/>
    </source>
</evidence>
<evidence type="ECO:0000256" key="17">
    <source>
        <dbReference type="SAM" id="Phobius"/>
    </source>
</evidence>
<evidence type="ECO:0000256" key="15">
    <source>
        <dbReference type="ARBA" id="ARBA00067459"/>
    </source>
</evidence>
<keyword evidence="8" id="KW-0851">Voltage-gated channel</keyword>
<evidence type="ECO:0000256" key="9">
    <source>
        <dbReference type="ARBA" id="ARBA00022989"/>
    </source>
</evidence>
<feature type="transmembrane region" description="Helical" evidence="17">
    <location>
        <begin position="232"/>
        <end position="255"/>
    </location>
</feature>
<evidence type="ECO:0000256" key="1">
    <source>
        <dbReference type="ARBA" id="ARBA00004651"/>
    </source>
</evidence>
<feature type="region of interest" description="Disordered" evidence="16">
    <location>
        <begin position="1"/>
        <end position="60"/>
    </location>
</feature>
<feature type="domain" description="Ion transport" evidence="18">
    <location>
        <begin position="1520"/>
        <end position="1764"/>
    </location>
</feature>
<dbReference type="GO" id="GO:0008331">
    <property type="term" value="F:high voltage-gated calcium channel activity"/>
    <property type="evidence" value="ECO:0007669"/>
    <property type="project" value="TreeGrafter"/>
</dbReference>
<comment type="subcellular location">
    <subcellularLocation>
        <location evidence="1">Cell membrane</location>
        <topology evidence="1">Multi-pass membrane protein</topology>
    </subcellularLocation>
</comment>
<evidence type="ECO:0000256" key="4">
    <source>
        <dbReference type="ARBA" id="ARBA00022568"/>
    </source>
</evidence>
<feature type="transmembrane region" description="Helical" evidence="17">
    <location>
        <begin position="504"/>
        <end position="524"/>
    </location>
</feature>
<feature type="transmembrane region" description="Helical" evidence="17">
    <location>
        <begin position="830"/>
        <end position="854"/>
    </location>
</feature>
<dbReference type="InterPro" id="IPR027359">
    <property type="entry name" value="Volt_channel_dom_sf"/>
</dbReference>
<dbReference type="EMBL" id="JABXXO010000006">
    <property type="protein sequence ID" value="KAF7775893.1"/>
    <property type="molecule type" value="Genomic_DNA"/>
</dbReference>
<keyword evidence="13" id="KW-0407">Ion channel</keyword>
<dbReference type="GO" id="GO:0098703">
    <property type="term" value="P:calcium ion import across plasma membrane"/>
    <property type="evidence" value="ECO:0007669"/>
    <property type="project" value="TreeGrafter"/>
</dbReference>
<organism evidence="19 20">
    <name type="scientific">Agaricus bisporus var. burnettii</name>
    <dbReference type="NCBI Taxonomy" id="192524"/>
    <lineage>
        <taxon>Eukaryota</taxon>
        <taxon>Fungi</taxon>
        <taxon>Dikarya</taxon>
        <taxon>Basidiomycota</taxon>
        <taxon>Agaricomycotina</taxon>
        <taxon>Agaricomycetes</taxon>
        <taxon>Agaricomycetidae</taxon>
        <taxon>Agaricales</taxon>
        <taxon>Agaricineae</taxon>
        <taxon>Agaricaceae</taxon>
        <taxon>Agaricus</taxon>
    </lineage>
</organism>